<dbReference type="GO" id="GO:0016020">
    <property type="term" value="C:membrane"/>
    <property type="evidence" value="ECO:0007669"/>
    <property type="project" value="UniProtKB-SubCell"/>
</dbReference>
<keyword evidence="6 8" id="KW-0472">Membrane</keyword>
<evidence type="ECO:0000256" key="7">
    <source>
        <dbReference type="SAM" id="MobiDB-lite"/>
    </source>
</evidence>
<feature type="domain" description="Trichome birefringence-like C-terminal" evidence="9">
    <location>
        <begin position="351"/>
        <end position="636"/>
    </location>
</feature>
<evidence type="ECO:0000256" key="4">
    <source>
        <dbReference type="ARBA" id="ARBA00022968"/>
    </source>
</evidence>
<gene>
    <name evidence="11" type="ORF">L1049_008355</name>
</gene>
<dbReference type="InterPro" id="IPR025846">
    <property type="entry name" value="TBL_N"/>
</dbReference>
<evidence type="ECO:0000259" key="10">
    <source>
        <dbReference type="Pfam" id="PF14416"/>
    </source>
</evidence>
<evidence type="ECO:0000256" key="1">
    <source>
        <dbReference type="ARBA" id="ARBA00004167"/>
    </source>
</evidence>
<evidence type="ECO:0000313" key="12">
    <source>
        <dbReference type="Proteomes" id="UP001415857"/>
    </source>
</evidence>
<evidence type="ECO:0000313" key="11">
    <source>
        <dbReference type="EMBL" id="KAK9290189.1"/>
    </source>
</evidence>
<dbReference type="Pfam" id="PF13839">
    <property type="entry name" value="PC-Esterase"/>
    <property type="match status" value="1"/>
</dbReference>
<feature type="compositionally biased region" description="Polar residues" evidence="7">
    <location>
        <begin position="229"/>
        <end position="245"/>
    </location>
</feature>
<evidence type="ECO:0000256" key="2">
    <source>
        <dbReference type="ARBA" id="ARBA00007727"/>
    </source>
</evidence>
<evidence type="ECO:0000256" key="3">
    <source>
        <dbReference type="ARBA" id="ARBA00022692"/>
    </source>
</evidence>
<comment type="caution">
    <text evidence="11">The sequence shown here is derived from an EMBL/GenBank/DDBJ whole genome shotgun (WGS) entry which is preliminary data.</text>
</comment>
<protein>
    <recommendedName>
        <fullName evidence="13">Trichome birefringence-like N-terminal domain-containing protein</fullName>
    </recommendedName>
</protein>
<dbReference type="InterPro" id="IPR029962">
    <property type="entry name" value="TBL"/>
</dbReference>
<comment type="similarity">
    <text evidence="2">Belongs to the PC-esterase family. TBL subfamily.</text>
</comment>
<feature type="compositionally biased region" description="Polar residues" evidence="7">
    <location>
        <begin position="125"/>
        <end position="147"/>
    </location>
</feature>
<keyword evidence="3 8" id="KW-0812">Transmembrane</keyword>
<feature type="region of interest" description="Disordered" evidence="7">
    <location>
        <begin position="224"/>
        <end position="287"/>
    </location>
</feature>
<feature type="compositionally biased region" description="Polar residues" evidence="7">
    <location>
        <begin position="262"/>
        <end position="281"/>
    </location>
</feature>
<dbReference type="Pfam" id="PF14416">
    <property type="entry name" value="PMR5N"/>
    <property type="match status" value="1"/>
</dbReference>
<reference evidence="11 12" key="1">
    <citation type="journal article" date="2024" name="Plant J.">
        <title>Genome sequences and population genomics reveal climatic adaptation and genomic divergence between two closely related sweetgum species.</title>
        <authorList>
            <person name="Xu W.Q."/>
            <person name="Ren C.Q."/>
            <person name="Zhang X.Y."/>
            <person name="Comes H.P."/>
            <person name="Liu X.H."/>
            <person name="Li Y.G."/>
            <person name="Kettle C.J."/>
            <person name="Jalonen R."/>
            <person name="Gaisberger H."/>
            <person name="Ma Y.Z."/>
            <person name="Qiu Y.X."/>
        </authorList>
    </citation>
    <scope>NUCLEOTIDE SEQUENCE [LARGE SCALE GENOMIC DNA]</scope>
    <source>
        <strain evidence="11">Hangzhou</strain>
    </source>
</reference>
<evidence type="ECO:0000256" key="6">
    <source>
        <dbReference type="ARBA" id="ARBA00023136"/>
    </source>
</evidence>
<dbReference type="GO" id="GO:0005794">
    <property type="term" value="C:Golgi apparatus"/>
    <property type="evidence" value="ECO:0007669"/>
    <property type="project" value="TreeGrafter"/>
</dbReference>
<keyword evidence="4" id="KW-0735">Signal-anchor</keyword>
<feature type="region of interest" description="Disordered" evidence="7">
    <location>
        <begin position="112"/>
        <end position="147"/>
    </location>
</feature>
<dbReference type="GO" id="GO:0016413">
    <property type="term" value="F:O-acetyltransferase activity"/>
    <property type="evidence" value="ECO:0007669"/>
    <property type="project" value="InterPro"/>
</dbReference>
<dbReference type="PANTHER" id="PTHR32285:SF22">
    <property type="entry name" value="PROTEIN TRICHOME BIREFRINGENCE"/>
    <property type="match status" value="1"/>
</dbReference>
<comment type="subcellular location">
    <subcellularLocation>
        <location evidence="1">Membrane</location>
        <topology evidence="1">Single-pass membrane protein</topology>
    </subcellularLocation>
</comment>
<dbReference type="EMBL" id="JBBPBK010000002">
    <property type="protein sequence ID" value="KAK9290189.1"/>
    <property type="molecule type" value="Genomic_DNA"/>
</dbReference>
<keyword evidence="12" id="KW-1185">Reference proteome</keyword>
<dbReference type="AlphaFoldDB" id="A0AAP0S617"/>
<organism evidence="11 12">
    <name type="scientific">Liquidambar formosana</name>
    <name type="common">Formosan gum</name>
    <dbReference type="NCBI Taxonomy" id="63359"/>
    <lineage>
        <taxon>Eukaryota</taxon>
        <taxon>Viridiplantae</taxon>
        <taxon>Streptophyta</taxon>
        <taxon>Embryophyta</taxon>
        <taxon>Tracheophyta</taxon>
        <taxon>Spermatophyta</taxon>
        <taxon>Magnoliopsida</taxon>
        <taxon>eudicotyledons</taxon>
        <taxon>Gunneridae</taxon>
        <taxon>Pentapetalae</taxon>
        <taxon>Saxifragales</taxon>
        <taxon>Altingiaceae</taxon>
        <taxon>Liquidambar</taxon>
    </lineage>
</organism>
<proteinExistence type="inferred from homology"/>
<feature type="compositionally biased region" description="Basic and acidic residues" evidence="7">
    <location>
        <begin position="248"/>
        <end position="260"/>
    </location>
</feature>
<evidence type="ECO:0000256" key="5">
    <source>
        <dbReference type="ARBA" id="ARBA00022989"/>
    </source>
</evidence>
<evidence type="ECO:0008006" key="13">
    <source>
        <dbReference type="Google" id="ProtNLM"/>
    </source>
</evidence>
<dbReference type="Proteomes" id="UP001415857">
    <property type="component" value="Unassembled WGS sequence"/>
</dbReference>
<name>A0AAP0S617_LIQFO</name>
<evidence type="ECO:0000256" key="8">
    <source>
        <dbReference type="SAM" id="Phobius"/>
    </source>
</evidence>
<feature type="transmembrane region" description="Helical" evidence="8">
    <location>
        <begin position="35"/>
        <end position="53"/>
    </location>
</feature>
<dbReference type="InterPro" id="IPR026057">
    <property type="entry name" value="TBL_C"/>
</dbReference>
<accession>A0AAP0S617</accession>
<dbReference type="PANTHER" id="PTHR32285">
    <property type="entry name" value="PROTEIN TRICHOME BIREFRINGENCE-LIKE 9-RELATED"/>
    <property type="match status" value="1"/>
</dbReference>
<sequence length="652" mass="73730">MADATKHRHLSMNGRSLISDLKNLFSVLRTRRTMACAYGFMFVFVAFTAFFAFNPSSSSSPWFSSSSSSSTGSSSTVISSDDSHRSQFSSIFSYFFPSSSQQQQVDSFASFPTRTNTTRSNNSTGQSSQMNREQPNAKNHTNGEVSKVNQTTILAPETPIPKNQEVKVNQTTIHSPETPEAKKHTVGEGLKANQTTLHNPETPKAKNQTNGEVLKANQTTIHAPEAPVSANQSANLPADSTSLKKGNSGKEDKGGVEKGKVSNYTTPLTKKQSNESGSGVSAKQGKQGKENWMESLVNCNIFDGNWVRDDSYPLYKPGSCSLIDEQFNCIINGRPDRDYQKFKWKPKGCNIPRLNGNHMLELLRGKRLVFVGDSLNRNMWESLVCILKNSVKDQSKVYEELGRHHFRSEASYSFIFKDYNCSVEFFVSPFLVREWEFSDKNGSKKETLRLDLIDTSSDKYKSADILIFNTGHWWTHEKTSKGKDYYQEGSHVYDELDVTEAFRRAVTTWGRWVDANINPKKTLVFFRGYSATHFSGGQWNSGGQCDSETEPIKNEAYLSAYPAKMAVLERVLKGMKTRVSYQNITRSTDYRKDGHPSIYRKQHLSDEEKKSPLSFQDCSHWCLPGVPDMWNELLYAELLIKQYQKQQQQKRP</sequence>
<keyword evidence="5 8" id="KW-1133">Transmembrane helix</keyword>
<feature type="domain" description="Trichome birefringence-like N-terminal" evidence="10">
    <location>
        <begin position="298"/>
        <end position="350"/>
    </location>
</feature>
<feature type="compositionally biased region" description="Low complexity" evidence="7">
    <location>
        <begin position="112"/>
        <end position="124"/>
    </location>
</feature>
<evidence type="ECO:0000259" key="9">
    <source>
        <dbReference type="Pfam" id="PF13839"/>
    </source>
</evidence>